<evidence type="ECO:0000313" key="3">
    <source>
        <dbReference type="EMBL" id="WRP17340.1"/>
    </source>
</evidence>
<evidence type="ECO:0000256" key="1">
    <source>
        <dbReference type="SAM" id="Phobius"/>
    </source>
</evidence>
<protein>
    <submittedName>
        <fullName evidence="3">Tripartite tricarboxylate transporter TctB family protein</fullName>
    </submittedName>
</protein>
<name>A0ABZ1BXJ2_9FIRM</name>
<dbReference type="EMBL" id="CP141615">
    <property type="protein sequence ID" value="WRP17340.1"/>
    <property type="molecule type" value="Genomic_DNA"/>
</dbReference>
<evidence type="ECO:0000259" key="2">
    <source>
        <dbReference type="Pfam" id="PF07331"/>
    </source>
</evidence>
<dbReference type="Proteomes" id="UP001332192">
    <property type="component" value="Chromosome"/>
</dbReference>
<feature type="transmembrane region" description="Helical" evidence="1">
    <location>
        <begin position="126"/>
        <end position="144"/>
    </location>
</feature>
<proteinExistence type="predicted"/>
<feature type="transmembrane region" description="Helical" evidence="1">
    <location>
        <begin position="87"/>
        <end position="114"/>
    </location>
</feature>
<gene>
    <name evidence="3" type="ORF">U7230_14865</name>
</gene>
<dbReference type="Pfam" id="PF07331">
    <property type="entry name" value="TctB"/>
    <property type="match status" value="1"/>
</dbReference>
<reference evidence="3 4" key="1">
    <citation type="journal article" date="2024" name="Front. Microbiol.">
        <title>Novel thermophilic genera Geochorda gen. nov. and Carboxydochorda gen. nov. from the deep terrestrial subsurface reveal the ecophysiological diversity in the class Limnochordia.</title>
        <authorList>
            <person name="Karnachuk O.V."/>
            <person name="Lukina A.P."/>
            <person name="Avakyan M.R."/>
            <person name="Kadnikov V.V."/>
            <person name="Begmatov S."/>
            <person name="Beletsky A.V."/>
            <person name="Vlasova K.G."/>
            <person name="Novikov A.A."/>
            <person name="Shcherbakova V.A."/>
            <person name="Mardanov A.V."/>
            <person name="Ravin N.V."/>
        </authorList>
    </citation>
    <scope>NUCLEOTIDE SEQUENCE [LARGE SCALE GENOMIC DNA]</scope>
    <source>
        <strain evidence="3 4">L945</strain>
    </source>
</reference>
<accession>A0ABZ1BXJ2</accession>
<organism evidence="3 4">
    <name type="scientific">Carboxydichorda subterranea</name>
    <dbReference type="NCBI Taxonomy" id="3109565"/>
    <lineage>
        <taxon>Bacteria</taxon>
        <taxon>Bacillati</taxon>
        <taxon>Bacillota</taxon>
        <taxon>Limnochordia</taxon>
        <taxon>Limnochordales</taxon>
        <taxon>Geochordaceae</taxon>
        <taxon>Carboxydichorda</taxon>
    </lineage>
</organism>
<dbReference type="InterPro" id="IPR009936">
    <property type="entry name" value="DUF1468"/>
</dbReference>
<sequence>MRRHHDPAHRVSVDTTIGLSMALVALWYLWEAWKLPRFQMTVVVDAHVFPMAVGVALLAVSLLLAARPGPYAAPEGFHWRMPQLWRAAAVALLSLGYVHVLEPLGFVAATFAFLVAVPPVLGWRRWASTVAVAATFSLAIWYFFNNLLQVPLPRGVWPL</sequence>
<keyword evidence="1" id="KW-0812">Transmembrane</keyword>
<feature type="domain" description="DUF1468" evidence="2">
    <location>
        <begin position="17"/>
        <end position="153"/>
    </location>
</feature>
<keyword evidence="1" id="KW-1133">Transmembrane helix</keyword>
<evidence type="ECO:0000313" key="4">
    <source>
        <dbReference type="Proteomes" id="UP001332192"/>
    </source>
</evidence>
<keyword evidence="1" id="KW-0472">Membrane</keyword>
<dbReference type="RefSeq" id="WP_324716611.1">
    <property type="nucleotide sequence ID" value="NZ_CP141615.1"/>
</dbReference>
<keyword evidence="4" id="KW-1185">Reference proteome</keyword>
<feature type="transmembrane region" description="Helical" evidence="1">
    <location>
        <begin position="42"/>
        <end position="66"/>
    </location>
</feature>
<feature type="transmembrane region" description="Helical" evidence="1">
    <location>
        <begin position="12"/>
        <end position="30"/>
    </location>
</feature>